<reference evidence="2" key="1">
    <citation type="submission" date="2022-02" db="EMBL/GenBank/DDBJ databases">
        <title>Draft Genome Sequence of Bacillus vallismortis Strain BL01, Isolated from Artemisia lerchiana Web. Roots.</title>
        <authorList>
            <person name="Chebotar V.K."/>
            <person name="Gancheva M.S."/>
            <person name="Chizhevskaya E.P."/>
            <person name="Komarova O.V."/>
            <person name="Baganova M.E."/>
            <person name="Zaplatkin A.N."/>
            <person name="Pishchik V.N."/>
        </authorList>
    </citation>
    <scope>NUCLEOTIDE SEQUENCE</scope>
    <source>
        <strain evidence="2">BL01</strain>
    </source>
</reference>
<feature type="transmembrane region" description="Helical" evidence="1">
    <location>
        <begin position="60"/>
        <end position="84"/>
    </location>
</feature>
<dbReference type="Proteomes" id="UP001057348">
    <property type="component" value="Chromosome"/>
</dbReference>
<keyword evidence="1" id="KW-0812">Transmembrane</keyword>
<protein>
    <submittedName>
        <fullName evidence="2">Uncharacterized protein</fullName>
    </submittedName>
</protein>
<keyword evidence="1" id="KW-1133">Transmembrane helix</keyword>
<evidence type="ECO:0000313" key="3">
    <source>
        <dbReference type="Proteomes" id="UP001057348"/>
    </source>
</evidence>
<name>A0ABY4XUY4_BACVA</name>
<keyword evidence="3" id="KW-1185">Reference proteome</keyword>
<evidence type="ECO:0000313" key="2">
    <source>
        <dbReference type="EMBL" id="USP94173.1"/>
    </source>
</evidence>
<sequence>MMKNLGGISILFFLISLMVFGISFFNEDLFSGPVMIFFSIVLPLIGFIVALVSKSGRTKFVGLIGNAIILIGAGVIPAASTMFWNQP</sequence>
<evidence type="ECO:0000256" key="1">
    <source>
        <dbReference type="SAM" id="Phobius"/>
    </source>
</evidence>
<dbReference type="EMBL" id="CP092751">
    <property type="protein sequence ID" value="USP94173.1"/>
    <property type="molecule type" value="Genomic_DNA"/>
</dbReference>
<dbReference type="RefSeq" id="WP_253268440.1">
    <property type="nucleotide sequence ID" value="NZ_CP092751.1"/>
</dbReference>
<feature type="transmembrane region" description="Helical" evidence="1">
    <location>
        <begin position="31"/>
        <end position="53"/>
    </location>
</feature>
<keyword evidence="1" id="KW-0472">Membrane</keyword>
<organism evidence="2 3">
    <name type="scientific">Bacillus vallismortis</name>
    <dbReference type="NCBI Taxonomy" id="72361"/>
    <lineage>
        <taxon>Bacteria</taxon>
        <taxon>Bacillati</taxon>
        <taxon>Bacillota</taxon>
        <taxon>Bacilli</taxon>
        <taxon>Bacillales</taxon>
        <taxon>Bacillaceae</taxon>
        <taxon>Bacillus</taxon>
    </lineage>
</organism>
<accession>A0ABY4XUY4</accession>
<gene>
    <name evidence="2" type="ORF">MKF32_12985</name>
</gene>
<proteinExistence type="predicted"/>